<dbReference type="Proteomes" id="UP000317977">
    <property type="component" value="Unassembled WGS sequence"/>
</dbReference>
<feature type="binding site" evidence="10">
    <location>
        <begin position="256"/>
        <end position="257"/>
    </location>
    <ligand>
        <name>substrate</name>
    </ligand>
</feature>
<protein>
    <recommendedName>
        <fullName evidence="7 10">Ribulose-phosphate 3-epimerase</fullName>
        <ecNumber evidence="7 10">5.1.3.1</ecNumber>
    </recommendedName>
</protein>
<comment type="caution">
    <text evidence="11">The sequence shown here is derived from an EMBL/GenBank/DDBJ whole genome shotgun (WGS) entry which is preliminary data.</text>
</comment>
<evidence type="ECO:0000313" key="11">
    <source>
        <dbReference type="EMBL" id="TWU48170.1"/>
    </source>
</evidence>
<dbReference type="InterPro" id="IPR000056">
    <property type="entry name" value="Ribul_P_3_epim-like"/>
</dbReference>
<feature type="binding site" evidence="10">
    <location>
        <position position="98"/>
    </location>
    <ligand>
        <name>a divalent metal cation</name>
        <dbReference type="ChEBI" id="CHEBI:60240"/>
    </ligand>
</feature>
<keyword evidence="12" id="KW-1185">Reference proteome</keyword>
<keyword evidence="9 10" id="KW-0413">Isomerase</keyword>
<dbReference type="EMBL" id="SJPX01000005">
    <property type="protein sequence ID" value="TWU48170.1"/>
    <property type="molecule type" value="Genomic_DNA"/>
</dbReference>
<dbReference type="AlphaFoldDB" id="A0A5C6EI03"/>
<dbReference type="Gene3D" id="3.20.20.70">
    <property type="entry name" value="Aldolase class I"/>
    <property type="match status" value="1"/>
</dbReference>
<name>A0A5C6EI03_9BACT</name>
<comment type="cofactor">
    <cofactor evidence="5">
        <name>Fe(2+)</name>
        <dbReference type="ChEBI" id="CHEBI:29033"/>
    </cofactor>
</comment>
<evidence type="ECO:0000256" key="9">
    <source>
        <dbReference type="ARBA" id="ARBA00023235"/>
    </source>
</evidence>
<dbReference type="GO" id="GO:0006098">
    <property type="term" value="P:pentose-phosphate shunt"/>
    <property type="evidence" value="ECO:0007669"/>
    <property type="project" value="UniProtKB-UniRule"/>
</dbReference>
<comment type="function">
    <text evidence="10">Catalyzes the reversible epimerization of D-ribulose 5-phosphate to D-xylulose 5-phosphate.</text>
</comment>
<dbReference type="PANTHER" id="PTHR11749">
    <property type="entry name" value="RIBULOSE-5-PHOSPHATE-3-EPIMERASE"/>
    <property type="match status" value="1"/>
</dbReference>
<comment type="cofactor">
    <cofactor evidence="10">
        <name>a divalent metal cation</name>
        <dbReference type="ChEBI" id="CHEBI:60240"/>
    </cofactor>
    <text evidence="10">Binds 1 divalent metal cation per subunit.</text>
</comment>
<proteinExistence type="inferred from homology"/>
<comment type="cofactor">
    <cofactor evidence="2">
        <name>Mn(2+)</name>
        <dbReference type="ChEBI" id="CHEBI:29035"/>
    </cofactor>
</comment>
<dbReference type="HAMAP" id="MF_02227">
    <property type="entry name" value="RPE"/>
    <property type="match status" value="1"/>
</dbReference>
<dbReference type="EC" id="5.1.3.1" evidence="7 10"/>
<dbReference type="NCBIfam" id="NF004076">
    <property type="entry name" value="PRK05581.1-4"/>
    <property type="match status" value="1"/>
</dbReference>
<dbReference type="SUPFAM" id="SSF51366">
    <property type="entry name" value="Ribulose-phoshate binding barrel"/>
    <property type="match status" value="1"/>
</dbReference>
<gene>
    <name evidence="10 11" type="primary">rpe</name>
    <name evidence="11" type="ORF">Poly59_50160</name>
</gene>
<evidence type="ECO:0000256" key="8">
    <source>
        <dbReference type="ARBA" id="ARBA00022723"/>
    </source>
</evidence>
<feature type="binding site" evidence="10">
    <location>
        <position position="129"/>
    </location>
    <ligand>
        <name>substrate</name>
    </ligand>
</feature>
<comment type="catalytic activity">
    <reaction evidence="1 10">
        <text>D-ribulose 5-phosphate = D-xylulose 5-phosphate</text>
        <dbReference type="Rhea" id="RHEA:13677"/>
        <dbReference type="ChEBI" id="CHEBI:57737"/>
        <dbReference type="ChEBI" id="CHEBI:58121"/>
        <dbReference type="EC" id="5.1.3.1"/>
    </reaction>
</comment>
<accession>A0A5C6EI03</accession>
<keyword evidence="8 10" id="KW-0479">Metal-binding</keyword>
<feature type="binding site" evidence="10">
    <location>
        <begin position="234"/>
        <end position="236"/>
    </location>
    <ligand>
        <name>substrate</name>
    </ligand>
</feature>
<dbReference type="InterPro" id="IPR026019">
    <property type="entry name" value="Ribul_P_3_epim"/>
</dbReference>
<dbReference type="Pfam" id="PF00834">
    <property type="entry name" value="Ribul_P_3_epim"/>
    <property type="match status" value="1"/>
</dbReference>
<evidence type="ECO:0000256" key="6">
    <source>
        <dbReference type="ARBA" id="ARBA00009541"/>
    </source>
</evidence>
<dbReference type="PROSITE" id="PS01085">
    <property type="entry name" value="RIBUL_P_3_EPIMER_1"/>
    <property type="match status" value="1"/>
</dbReference>
<dbReference type="InterPro" id="IPR011060">
    <property type="entry name" value="RibuloseP-bd_barrel"/>
</dbReference>
<keyword evidence="10" id="KW-0119">Carbohydrate metabolism</keyword>
<sequence length="288" mass="30927">MVSGAIDNRSDARSMCCTLTALLNSVVAESGLKRTDWQNAVAKFSGLIENVWMARASLEAIRNAAPAVLPSLLLCDFGDLKGEVAKLHDAGARVLHLDVMDGHFVPNMTYAMPIVEGLRRHTDMPLDVHLMISDPLKYAKPMVDAGADMLTFHVEAVRNAAETADLIRQMGVNVGVALNPETPLASLRECLADIDMVLVMSVEAGFGGQKFNPIALEKLRTLRSEFPDLLLEIDGGIDATTIGPARAAGCDLFVVGSAIFKKHDYNSAIKALTDEIAANDPPTTGEEN</sequence>
<feature type="binding site" evidence="10">
    <location>
        <position position="234"/>
    </location>
    <ligand>
        <name>a divalent metal cation</name>
        <dbReference type="ChEBI" id="CHEBI:60240"/>
    </ligand>
</feature>
<dbReference type="CDD" id="cd00429">
    <property type="entry name" value="RPE"/>
    <property type="match status" value="1"/>
</dbReference>
<organism evidence="11 12">
    <name type="scientific">Rubripirellula reticaptiva</name>
    <dbReference type="NCBI Taxonomy" id="2528013"/>
    <lineage>
        <taxon>Bacteria</taxon>
        <taxon>Pseudomonadati</taxon>
        <taxon>Planctomycetota</taxon>
        <taxon>Planctomycetia</taxon>
        <taxon>Pirellulales</taxon>
        <taxon>Pirellulaceae</taxon>
        <taxon>Rubripirellula</taxon>
    </lineage>
</organism>
<feature type="active site" description="Proton acceptor" evidence="10">
    <location>
        <position position="98"/>
    </location>
</feature>
<evidence type="ECO:0000256" key="4">
    <source>
        <dbReference type="ARBA" id="ARBA00001947"/>
    </source>
</evidence>
<evidence type="ECO:0000256" key="3">
    <source>
        <dbReference type="ARBA" id="ARBA00001941"/>
    </source>
</evidence>
<dbReference type="FunFam" id="3.20.20.70:FF:000004">
    <property type="entry name" value="Ribulose-phosphate 3-epimerase"/>
    <property type="match status" value="1"/>
</dbReference>
<feature type="binding site" evidence="10">
    <location>
        <position position="96"/>
    </location>
    <ligand>
        <name>a divalent metal cation</name>
        <dbReference type="ChEBI" id="CHEBI:60240"/>
    </ligand>
</feature>
<dbReference type="GO" id="GO:0005737">
    <property type="term" value="C:cytoplasm"/>
    <property type="evidence" value="ECO:0007669"/>
    <property type="project" value="UniProtKB-ARBA"/>
</dbReference>
<dbReference type="NCBIfam" id="TIGR01163">
    <property type="entry name" value="rpe"/>
    <property type="match status" value="1"/>
</dbReference>
<feature type="active site" description="Proton donor" evidence="10">
    <location>
        <position position="234"/>
    </location>
</feature>
<evidence type="ECO:0000256" key="5">
    <source>
        <dbReference type="ARBA" id="ARBA00001954"/>
    </source>
</evidence>
<evidence type="ECO:0000256" key="7">
    <source>
        <dbReference type="ARBA" id="ARBA00013188"/>
    </source>
</evidence>
<feature type="binding site" evidence="10">
    <location>
        <position position="71"/>
    </location>
    <ligand>
        <name>substrate</name>
    </ligand>
</feature>
<comment type="similarity">
    <text evidence="6 10">Belongs to the ribulose-phosphate 3-epimerase family.</text>
</comment>
<comment type="cofactor">
    <cofactor evidence="3">
        <name>Co(2+)</name>
        <dbReference type="ChEBI" id="CHEBI:48828"/>
    </cofactor>
</comment>
<evidence type="ECO:0000313" key="12">
    <source>
        <dbReference type="Proteomes" id="UP000317977"/>
    </source>
</evidence>
<feature type="binding site" evidence="10">
    <location>
        <position position="129"/>
    </location>
    <ligand>
        <name>a divalent metal cation</name>
        <dbReference type="ChEBI" id="CHEBI:60240"/>
    </ligand>
</feature>
<dbReference type="GO" id="GO:0019323">
    <property type="term" value="P:pentose catabolic process"/>
    <property type="evidence" value="ECO:0007669"/>
    <property type="project" value="UniProtKB-UniRule"/>
</dbReference>
<reference evidence="11 12" key="1">
    <citation type="submission" date="2019-02" db="EMBL/GenBank/DDBJ databases">
        <title>Deep-cultivation of Planctomycetes and their phenomic and genomic characterization uncovers novel biology.</title>
        <authorList>
            <person name="Wiegand S."/>
            <person name="Jogler M."/>
            <person name="Boedeker C."/>
            <person name="Pinto D."/>
            <person name="Vollmers J."/>
            <person name="Rivas-Marin E."/>
            <person name="Kohn T."/>
            <person name="Peeters S.H."/>
            <person name="Heuer A."/>
            <person name="Rast P."/>
            <person name="Oberbeckmann S."/>
            <person name="Bunk B."/>
            <person name="Jeske O."/>
            <person name="Meyerdierks A."/>
            <person name="Storesund J.E."/>
            <person name="Kallscheuer N."/>
            <person name="Luecker S."/>
            <person name="Lage O.M."/>
            <person name="Pohl T."/>
            <person name="Merkel B.J."/>
            <person name="Hornburger P."/>
            <person name="Mueller R.-W."/>
            <person name="Bruemmer F."/>
            <person name="Labrenz M."/>
            <person name="Spormann A.M."/>
            <person name="Op Den Camp H."/>
            <person name="Overmann J."/>
            <person name="Amann R."/>
            <person name="Jetten M.S.M."/>
            <person name="Mascher T."/>
            <person name="Medema M.H."/>
            <person name="Devos D.P."/>
            <person name="Kaster A.-K."/>
            <person name="Ovreas L."/>
            <person name="Rohde M."/>
            <person name="Galperin M.Y."/>
            <person name="Jogler C."/>
        </authorList>
    </citation>
    <scope>NUCLEOTIDE SEQUENCE [LARGE SCALE GENOMIC DNA]</scope>
    <source>
        <strain evidence="11 12">Poly59</strain>
    </source>
</reference>
<dbReference type="GO" id="GO:0046872">
    <property type="term" value="F:metal ion binding"/>
    <property type="evidence" value="ECO:0007669"/>
    <property type="project" value="UniProtKB-UniRule"/>
</dbReference>
<comment type="cofactor">
    <cofactor evidence="4">
        <name>Zn(2+)</name>
        <dbReference type="ChEBI" id="CHEBI:29105"/>
    </cofactor>
</comment>
<dbReference type="InterPro" id="IPR013785">
    <property type="entry name" value="Aldolase_TIM"/>
</dbReference>
<dbReference type="GO" id="GO:0004750">
    <property type="term" value="F:D-ribulose-phosphate 3-epimerase activity"/>
    <property type="evidence" value="ECO:0007669"/>
    <property type="project" value="UniProtKB-UniRule"/>
</dbReference>
<feature type="binding site" evidence="10">
    <location>
        <begin position="205"/>
        <end position="208"/>
    </location>
    <ligand>
        <name>substrate</name>
    </ligand>
</feature>
<evidence type="ECO:0000256" key="2">
    <source>
        <dbReference type="ARBA" id="ARBA00001936"/>
    </source>
</evidence>
<evidence type="ECO:0000256" key="10">
    <source>
        <dbReference type="HAMAP-Rule" id="MF_02227"/>
    </source>
</evidence>
<comment type="pathway">
    <text evidence="10">Carbohydrate degradation.</text>
</comment>
<evidence type="ECO:0000256" key="1">
    <source>
        <dbReference type="ARBA" id="ARBA00001782"/>
    </source>
</evidence>